<evidence type="ECO:0000256" key="2">
    <source>
        <dbReference type="PROSITE-ProRule" id="PRU00708"/>
    </source>
</evidence>
<feature type="repeat" description="PPR" evidence="2">
    <location>
        <begin position="302"/>
        <end position="337"/>
    </location>
</feature>
<dbReference type="Pfam" id="PF01535">
    <property type="entry name" value="PPR"/>
    <property type="match status" value="5"/>
</dbReference>
<proteinExistence type="predicted"/>
<comment type="caution">
    <text evidence="4">The sequence shown here is derived from an EMBL/GenBank/DDBJ whole genome shotgun (WGS) entry which is preliminary data.</text>
</comment>
<evidence type="ECO:0000256" key="1">
    <source>
        <dbReference type="ARBA" id="ARBA00022737"/>
    </source>
</evidence>
<dbReference type="SUPFAM" id="SSF81901">
    <property type="entry name" value="HCP-like"/>
    <property type="match status" value="2"/>
</dbReference>
<feature type="repeat" description="PPR" evidence="2">
    <location>
        <begin position="799"/>
        <end position="833"/>
    </location>
</feature>
<dbReference type="InterPro" id="IPR011990">
    <property type="entry name" value="TPR-like_helical_dom_sf"/>
</dbReference>
<dbReference type="Pfam" id="PF13812">
    <property type="entry name" value="PPR_3"/>
    <property type="match status" value="1"/>
</dbReference>
<feature type="repeat" description="PPR" evidence="2">
    <location>
        <begin position="338"/>
        <end position="372"/>
    </location>
</feature>
<dbReference type="PANTHER" id="PTHR47932:SF44">
    <property type="entry name" value="MIOREX COMPLEX COMPONENT 1"/>
    <property type="match status" value="1"/>
</dbReference>
<reference evidence="4" key="1">
    <citation type="submission" date="2021-06" db="EMBL/GenBank/DDBJ databases">
        <authorList>
            <person name="Kallberg Y."/>
            <person name="Tangrot J."/>
            <person name="Rosling A."/>
        </authorList>
    </citation>
    <scope>NUCLEOTIDE SEQUENCE</scope>
    <source>
        <strain evidence="4">BR232B</strain>
    </source>
</reference>
<gene>
    <name evidence="4" type="ORF">PBRASI_LOCUS2688</name>
</gene>
<dbReference type="PROSITE" id="PS51375">
    <property type="entry name" value="PPR"/>
    <property type="match status" value="7"/>
</dbReference>
<dbReference type="OrthoDB" id="411857at2759"/>
<dbReference type="Pfam" id="PF17177">
    <property type="entry name" value="PPR_long"/>
    <property type="match status" value="1"/>
</dbReference>
<feature type="repeat" description="PPR" evidence="2">
    <location>
        <begin position="834"/>
        <end position="864"/>
    </location>
</feature>
<protein>
    <submittedName>
        <fullName evidence="4">514_t:CDS:1</fullName>
    </submittedName>
</protein>
<feature type="repeat" description="PPR" evidence="2">
    <location>
        <begin position="228"/>
        <end position="262"/>
    </location>
</feature>
<dbReference type="AlphaFoldDB" id="A0A9N9F0Y8"/>
<feature type="repeat" description="PPR" evidence="2">
    <location>
        <begin position="1057"/>
        <end position="1091"/>
    </location>
</feature>
<name>A0A9N9F0Y8_9GLOM</name>
<dbReference type="NCBIfam" id="TIGR00756">
    <property type="entry name" value="PPR"/>
    <property type="match status" value="4"/>
</dbReference>
<evidence type="ECO:0000259" key="3">
    <source>
        <dbReference type="Pfam" id="PF17177"/>
    </source>
</evidence>
<keyword evidence="1" id="KW-0677">Repeat</keyword>
<dbReference type="EMBL" id="CAJVPI010000218">
    <property type="protein sequence ID" value="CAG8502604.1"/>
    <property type="molecule type" value="Genomic_DNA"/>
</dbReference>
<feature type="repeat" description="PPR" evidence="2">
    <location>
        <begin position="906"/>
        <end position="942"/>
    </location>
</feature>
<organism evidence="4 5">
    <name type="scientific">Paraglomus brasilianum</name>
    <dbReference type="NCBI Taxonomy" id="144538"/>
    <lineage>
        <taxon>Eukaryota</taxon>
        <taxon>Fungi</taxon>
        <taxon>Fungi incertae sedis</taxon>
        <taxon>Mucoromycota</taxon>
        <taxon>Glomeromycotina</taxon>
        <taxon>Glomeromycetes</taxon>
        <taxon>Paraglomerales</taxon>
        <taxon>Paraglomeraceae</taxon>
        <taxon>Paraglomus</taxon>
    </lineage>
</organism>
<evidence type="ECO:0000313" key="4">
    <source>
        <dbReference type="EMBL" id="CAG8502604.1"/>
    </source>
</evidence>
<dbReference type="Gene3D" id="1.25.40.10">
    <property type="entry name" value="Tetratricopeptide repeat domain"/>
    <property type="match status" value="5"/>
</dbReference>
<accession>A0A9N9F0Y8</accession>
<dbReference type="InterPro" id="IPR033443">
    <property type="entry name" value="PROP1-like_PPR_dom"/>
</dbReference>
<dbReference type="Proteomes" id="UP000789739">
    <property type="component" value="Unassembled WGS sequence"/>
</dbReference>
<sequence length="1102" mass="125518">MSHIKASTALAAIARQNTRSFIHGNFGAKSTVSHHGFTNRTASSKIHAALEALRHNYSTFNSFAHTGYRSGNVAIDASTQVRSTGEYNSRILALKREGDLIGVEREFNRMKSEGVALTTYTYNLVLDAHASLRSVGHKSFRLLEVYTEMLNMGIVPDNFTYMVTVRGLSKRDVEVNFLLETLENLPWKTSKFDDEFYKRLESLRSEGNLDHAMSIFESTRIRNNVHYDLETCNSLLHALAVNGRTVEALVVFQYIEAQQMQPSASTYASLIQAYGMIGDTGSASDCLREYETIVQRLPQHDPNFLYCALIAAYVKNGEISEAIDVIEKRMPENNVASNVTNYYHLIKELCKKGYYDVAHEWYGKMSMEECLPLPNRAIHETLLFHYSLADKYKEATEVYEKMVKADIIPRYNELAAYIYASIENDPDRVCDLIDRAIKDNMVPDIPLIEHVVSGLIDSGRNVAALKIFDNMIQLVLCRGLGYTLSKLNLIADSLLNDSRITLEDALALMIIYANTSTNTSYNTANSSMHHARRNFRFSHAMNNALLDKYIYTKDQYGPPPLSKREYGLLFKAAIGQTHDEHTPTTAETFTKRIFSILEDSKLHNALPTRKLSDKIHQHLLQTCGPEVAQNWAALTSTDSIRWPTAEEIRESDKLYHLCCQTTTVDSALVVKKVRDMIAGSVYPTPEVMGHAIRNVGKAKNIERSKELFDIALEVANVWNNSLKNHAIYLARNNMVISYATVGNIEEALSLYYQVLENGQALDSNAYASLLLAESDKVFDEADIAINMYKEAKQFNVKLNLYFYNVLISKVGKARKSDYVWEIYKDMKSNGIQPNAITYGALITACIRVRSEEHAVQLFKEMETSPNVQARIGPYNSMIQFYTWDLQDRSKALYYFDQLKARGMRPTEHTWKLLIDAYAAIEPYDMQSAMTLFDQMRKEEVYPAPTHFASLIYAYGMKQNNIESAIDTFESIFTEHKLRPDESAYQALFESLIEHQRLGQAEDYRRRMLEDDKVHTTPYIENLFIRGYGDVGHWEKAEAIFLAMKDTDHKEKGTVLREPSTYEVMVKAYVKNGKVREAKRVAELLERKEFPTTVKESVANLLC</sequence>
<dbReference type="PANTHER" id="PTHR47932">
    <property type="entry name" value="ATPASE EXPRESSION PROTEIN 3"/>
    <property type="match status" value="1"/>
</dbReference>
<feature type="domain" description="PROP1-like PPR" evidence="3">
    <location>
        <begin position="781"/>
        <end position="916"/>
    </location>
</feature>
<evidence type="ECO:0000313" key="5">
    <source>
        <dbReference type="Proteomes" id="UP000789739"/>
    </source>
</evidence>
<dbReference type="InterPro" id="IPR002885">
    <property type="entry name" value="PPR_rpt"/>
</dbReference>
<keyword evidence="5" id="KW-1185">Reference proteome</keyword>